<feature type="domain" description="Transposable element P transposase-like GTP-binding insertion" evidence="2">
    <location>
        <begin position="13"/>
        <end position="67"/>
    </location>
</feature>
<dbReference type="Pfam" id="PF21789">
    <property type="entry name" value="TNP-like_RNaseH_C"/>
    <property type="match status" value="1"/>
</dbReference>
<feature type="signal peptide" evidence="1">
    <location>
        <begin position="1"/>
        <end position="18"/>
    </location>
</feature>
<dbReference type="OrthoDB" id="6577824at2759"/>
<name>A0A6G0ZF98_APHCR</name>
<comment type="caution">
    <text evidence="4">The sequence shown here is derived from an EMBL/GenBank/DDBJ whole genome shotgun (WGS) entry which is preliminary data.</text>
</comment>
<evidence type="ECO:0000259" key="3">
    <source>
        <dbReference type="Pfam" id="PF21789"/>
    </source>
</evidence>
<dbReference type="PANTHER" id="PTHR47577:SF2">
    <property type="entry name" value="THAP DOMAIN CONTAINING 9"/>
    <property type="match status" value="1"/>
</dbReference>
<evidence type="ECO:0000313" key="5">
    <source>
        <dbReference type="Proteomes" id="UP000478052"/>
    </source>
</evidence>
<accession>A0A6G0ZF98</accession>
<feature type="non-terminal residue" evidence="4">
    <location>
        <position position="304"/>
    </location>
</feature>
<sequence>MLGLLLHTILASMKVKLAVMSRTLQFLSKTSKDFENCDATIRFIRVVDEIFDFLNSRNPYVKGFKQPINRQNIQYLETKMKKAKMHFTTPLMNFEFFFKKDVQDAIELFFGFMRGRFGHNNNPICLQFKNALKTPEQNLENELDISLLAEQYNELDFNSITIENILYYICGYSVKKLIPTLKCDGCIDAVTDPYIENDHVYQYNYNTTPKYFTIMKNRGGLMYASDRVYKIVKLKEILFKTIMVDKKQMFIKNMDLKIMISVQNALATDTTLFPECNTCWNSTDLLARPHKIDIINKVTRTYLN</sequence>
<gene>
    <name evidence="4" type="ORF">FWK35_00015202</name>
</gene>
<keyword evidence="1" id="KW-0732">Signal</keyword>
<feature type="domain" description="Transposable element P transposase-like RNase H C-terminal" evidence="3">
    <location>
        <begin position="103"/>
        <end position="131"/>
    </location>
</feature>
<dbReference type="EMBL" id="VUJU01000550">
    <property type="protein sequence ID" value="KAF0769700.1"/>
    <property type="molecule type" value="Genomic_DNA"/>
</dbReference>
<dbReference type="InterPro" id="IPR048367">
    <property type="entry name" value="TNP-like_RNaseH_C"/>
</dbReference>
<feature type="chain" id="PRO_5026137396" evidence="1">
    <location>
        <begin position="19"/>
        <end position="304"/>
    </location>
</feature>
<protein>
    <submittedName>
        <fullName evidence="4">THAP-type domain-containing protein</fullName>
    </submittedName>
</protein>
<organism evidence="4 5">
    <name type="scientific">Aphis craccivora</name>
    <name type="common">Cowpea aphid</name>
    <dbReference type="NCBI Taxonomy" id="307492"/>
    <lineage>
        <taxon>Eukaryota</taxon>
        <taxon>Metazoa</taxon>
        <taxon>Ecdysozoa</taxon>
        <taxon>Arthropoda</taxon>
        <taxon>Hexapoda</taxon>
        <taxon>Insecta</taxon>
        <taxon>Pterygota</taxon>
        <taxon>Neoptera</taxon>
        <taxon>Paraneoptera</taxon>
        <taxon>Hemiptera</taxon>
        <taxon>Sternorrhyncha</taxon>
        <taxon>Aphidomorpha</taxon>
        <taxon>Aphidoidea</taxon>
        <taxon>Aphididae</taxon>
        <taxon>Aphidini</taxon>
        <taxon>Aphis</taxon>
        <taxon>Aphis</taxon>
    </lineage>
</organism>
<evidence type="ECO:0000313" key="4">
    <source>
        <dbReference type="EMBL" id="KAF0769700.1"/>
    </source>
</evidence>
<dbReference type="PANTHER" id="PTHR47577">
    <property type="entry name" value="THAP DOMAIN-CONTAINING PROTEIN 6"/>
    <property type="match status" value="1"/>
</dbReference>
<reference evidence="4 5" key="1">
    <citation type="submission" date="2019-08" db="EMBL/GenBank/DDBJ databases">
        <title>Whole genome of Aphis craccivora.</title>
        <authorList>
            <person name="Voronova N.V."/>
            <person name="Shulinski R.S."/>
            <person name="Bandarenka Y.V."/>
            <person name="Zhorov D.G."/>
            <person name="Warner D."/>
        </authorList>
    </citation>
    <scope>NUCLEOTIDE SEQUENCE [LARGE SCALE GENOMIC DNA]</scope>
    <source>
        <strain evidence="4">180601</strain>
        <tissue evidence="4">Whole Body</tissue>
    </source>
</reference>
<dbReference type="Pfam" id="PF21788">
    <property type="entry name" value="TNP-like_GBD"/>
    <property type="match status" value="1"/>
</dbReference>
<evidence type="ECO:0000259" key="2">
    <source>
        <dbReference type="Pfam" id="PF21788"/>
    </source>
</evidence>
<keyword evidence="5" id="KW-1185">Reference proteome</keyword>
<dbReference type="InterPro" id="IPR048366">
    <property type="entry name" value="TNP-like_GBD"/>
</dbReference>
<evidence type="ECO:0000256" key="1">
    <source>
        <dbReference type="SAM" id="SignalP"/>
    </source>
</evidence>
<proteinExistence type="predicted"/>
<dbReference type="Proteomes" id="UP000478052">
    <property type="component" value="Unassembled WGS sequence"/>
</dbReference>
<dbReference type="AlphaFoldDB" id="A0A6G0ZF98"/>